<dbReference type="InterPro" id="IPR015856">
    <property type="entry name" value="ABC_transpr_CbiO/EcfA_su"/>
</dbReference>
<proteinExistence type="inferred from homology"/>
<keyword evidence="7" id="KW-1278">Translocase</keyword>
<dbReference type="SMART" id="SM00382">
    <property type="entry name" value="AAA"/>
    <property type="match status" value="1"/>
</dbReference>
<dbReference type="PROSITE" id="PS50893">
    <property type="entry name" value="ABC_TRANSPORTER_2"/>
    <property type="match status" value="1"/>
</dbReference>
<dbReference type="AlphaFoldDB" id="A0A2K9EN14"/>
<evidence type="ECO:0000313" key="13">
    <source>
        <dbReference type="Proteomes" id="UP000239720"/>
    </source>
</evidence>
<dbReference type="InterPro" id="IPR003593">
    <property type="entry name" value="AAA+_ATPase"/>
</dbReference>
<keyword evidence="3" id="KW-0813">Transport</keyword>
<evidence type="ECO:0000256" key="4">
    <source>
        <dbReference type="ARBA" id="ARBA00022475"/>
    </source>
</evidence>
<dbReference type="GO" id="GO:0043190">
    <property type="term" value="C:ATP-binding cassette (ABC) transporter complex"/>
    <property type="evidence" value="ECO:0007669"/>
    <property type="project" value="TreeGrafter"/>
</dbReference>
<dbReference type="EC" id="3.6.3.-" evidence="10"/>
<dbReference type="OrthoDB" id="9784332at2"/>
<dbReference type="RefSeq" id="WP_101302034.1">
    <property type="nucleotide sequence ID" value="NZ_CP025197.1"/>
</dbReference>
<evidence type="ECO:0000259" key="9">
    <source>
        <dbReference type="PROSITE" id="PS50893"/>
    </source>
</evidence>
<feature type="domain" description="ABC transporter" evidence="9">
    <location>
        <begin position="5"/>
        <end position="239"/>
    </location>
</feature>
<dbReference type="EMBL" id="NEMB01000003">
    <property type="protein sequence ID" value="PQQ67892.1"/>
    <property type="molecule type" value="Genomic_DNA"/>
</dbReference>
<protein>
    <submittedName>
        <fullName evidence="11">ABC transporter</fullName>
    </submittedName>
    <submittedName>
        <fullName evidence="10">Cobalt import ATP-binding protein CbiO</fullName>
        <ecNumber evidence="10">3.6.3.-</ecNumber>
    </submittedName>
</protein>
<keyword evidence="4" id="KW-1003">Cell membrane</keyword>
<evidence type="ECO:0000256" key="7">
    <source>
        <dbReference type="ARBA" id="ARBA00022967"/>
    </source>
</evidence>
<organism evidence="10 12">
    <name type="scientific">Acetivibrio saccincola</name>
    <dbReference type="NCBI Taxonomy" id="1677857"/>
    <lineage>
        <taxon>Bacteria</taxon>
        <taxon>Bacillati</taxon>
        <taxon>Bacillota</taxon>
        <taxon>Clostridia</taxon>
        <taxon>Eubacteriales</taxon>
        <taxon>Oscillospiraceae</taxon>
        <taxon>Acetivibrio</taxon>
    </lineage>
</organism>
<dbReference type="GO" id="GO:0042626">
    <property type="term" value="F:ATPase-coupled transmembrane transporter activity"/>
    <property type="evidence" value="ECO:0007669"/>
    <property type="project" value="TreeGrafter"/>
</dbReference>
<comment type="similarity">
    <text evidence="2">Belongs to the ABC transporter superfamily.</text>
</comment>
<dbReference type="GO" id="GO:0005524">
    <property type="term" value="F:ATP binding"/>
    <property type="evidence" value="ECO:0007669"/>
    <property type="project" value="UniProtKB-KW"/>
</dbReference>
<evidence type="ECO:0000256" key="6">
    <source>
        <dbReference type="ARBA" id="ARBA00022840"/>
    </source>
</evidence>
<name>A0A2K9EN14_9FIRM</name>
<evidence type="ECO:0000313" key="11">
    <source>
        <dbReference type="EMBL" id="PQQ67892.1"/>
    </source>
</evidence>
<keyword evidence="6 10" id="KW-0067">ATP-binding</keyword>
<evidence type="ECO:0000256" key="3">
    <source>
        <dbReference type="ARBA" id="ARBA00022448"/>
    </source>
</evidence>
<gene>
    <name evidence="10" type="primary">cbiO</name>
    <name evidence="11" type="ORF">B9R14_14755</name>
    <name evidence="10" type="ORF">HVS_10530</name>
</gene>
<sequence length="279" mass="31108">MNPIVKVNCLKHFYPDKTEVHLCGLEFLVNPGERVVILGPNGAGKTTLISHILGLLKAVDGEVEVLGMDPYKNFEKVRKYIGVVFQNVDEQIIGPTVYDDIAFTMRNDKVDKNEIDKRVREIAALLKIEDILNKIPHYLSGGQKKKVALAGAIANKPKILVMDEPFNSLDVSSKSDILFLLNKINKEFGITLIITTHDLDIVPEIADKIYLISDGKIISGEGPRELFSNVGIFEDVGLEPPILSKLFHSLREEGINVKIPVNIKEAKEQLLSVINYKKV</sequence>
<evidence type="ECO:0000256" key="5">
    <source>
        <dbReference type="ARBA" id="ARBA00022741"/>
    </source>
</evidence>
<dbReference type="Proteomes" id="UP000233534">
    <property type="component" value="Chromosome"/>
</dbReference>
<comment type="subcellular location">
    <subcellularLocation>
        <location evidence="1">Cell membrane</location>
        <topology evidence="1">Peripheral membrane protein</topology>
    </subcellularLocation>
</comment>
<dbReference type="SUPFAM" id="SSF52540">
    <property type="entry name" value="P-loop containing nucleoside triphosphate hydrolases"/>
    <property type="match status" value="1"/>
</dbReference>
<evidence type="ECO:0000256" key="2">
    <source>
        <dbReference type="ARBA" id="ARBA00005417"/>
    </source>
</evidence>
<dbReference type="PANTHER" id="PTHR43553">
    <property type="entry name" value="HEAVY METAL TRANSPORTER"/>
    <property type="match status" value="1"/>
</dbReference>
<evidence type="ECO:0000256" key="8">
    <source>
        <dbReference type="ARBA" id="ARBA00023136"/>
    </source>
</evidence>
<dbReference type="InterPro" id="IPR027417">
    <property type="entry name" value="P-loop_NTPase"/>
</dbReference>
<dbReference type="GO" id="GO:0016887">
    <property type="term" value="F:ATP hydrolysis activity"/>
    <property type="evidence" value="ECO:0007669"/>
    <property type="project" value="InterPro"/>
</dbReference>
<dbReference type="KEGG" id="hsc:HVS_10530"/>
<dbReference type="Proteomes" id="UP000239720">
    <property type="component" value="Unassembled WGS sequence"/>
</dbReference>
<dbReference type="InterPro" id="IPR017871">
    <property type="entry name" value="ABC_transporter-like_CS"/>
</dbReference>
<dbReference type="InterPro" id="IPR003439">
    <property type="entry name" value="ABC_transporter-like_ATP-bd"/>
</dbReference>
<evidence type="ECO:0000313" key="10">
    <source>
        <dbReference type="EMBL" id="AUG58001.1"/>
    </source>
</evidence>
<dbReference type="EMBL" id="CP025197">
    <property type="protein sequence ID" value="AUG58001.1"/>
    <property type="molecule type" value="Genomic_DNA"/>
</dbReference>
<dbReference type="PROSITE" id="PS00211">
    <property type="entry name" value="ABC_TRANSPORTER_1"/>
    <property type="match status" value="1"/>
</dbReference>
<keyword evidence="12" id="KW-1185">Reference proteome</keyword>
<dbReference type="InterPro" id="IPR050095">
    <property type="entry name" value="ECF_ABC_transporter_ATP-bd"/>
</dbReference>
<dbReference type="Gene3D" id="3.40.50.300">
    <property type="entry name" value="P-loop containing nucleotide triphosphate hydrolases"/>
    <property type="match status" value="1"/>
</dbReference>
<reference evidence="11 13" key="2">
    <citation type="journal article" date="2018" name="Syst. Appl. Microbiol.">
        <title>Characterization and high-quality draft genome sequence of Herbivorax saccincola A7, an anaerobic, alkaliphilic, thermophilic, cellulolytic, and xylanolytic bacterium.</title>
        <authorList>
            <person name="Aikawa S."/>
            <person name="Baramee S."/>
            <person name="Sermsathanaswadi J."/>
            <person name="Thianheng P."/>
            <person name="Tachaapaikoon C."/>
            <person name="Shikata A."/>
            <person name="Waeonukul R."/>
            <person name="Pason P."/>
            <person name="Ratanakhanokchai K."/>
            <person name="Kosugi A."/>
        </authorList>
    </citation>
    <scope>NUCLEOTIDE SEQUENCE [LARGE SCALE GENOMIC DNA]</scope>
    <source>
        <strain evidence="11 13">A7</strain>
    </source>
</reference>
<dbReference type="CDD" id="cd03225">
    <property type="entry name" value="ABC_cobalt_CbiO_domain1"/>
    <property type="match status" value="1"/>
</dbReference>
<dbReference type="FunFam" id="3.40.50.300:FF:000224">
    <property type="entry name" value="Energy-coupling factor transporter ATP-binding protein EcfA"/>
    <property type="match status" value="1"/>
</dbReference>
<keyword evidence="10" id="KW-0378">Hydrolase</keyword>
<evidence type="ECO:0000313" key="12">
    <source>
        <dbReference type="Proteomes" id="UP000233534"/>
    </source>
</evidence>
<reference evidence="10 12" key="1">
    <citation type="submission" date="2017-12" db="EMBL/GenBank/DDBJ databases">
        <title>Complete genome sequence of Herbivorax saccincola GGR1, a novel Cellulosome-producing hydrolytic bacterium in a thermophilic biogas plant, established by Illumina and Nanopore MinION sequencing.</title>
        <authorList>
            <person name="Pechtl A."/>
            <person name="Ruckert C."/>
            <person name="Koeck D.E."/>
            <person name="Maus I."/>
            <person name="Winkler A."/>
            <person name="Kalinowski J."/>
            <person name="Puhler A."/>
            <person name="Schwarz W.W."/>
            <person name="Zverlov V.V."/>
            <person name="Schluter A."/>
            <person name="Liebl W."/>
        </authorList>
    </citation>
    <scope>NUCLEOTIDE SEQUENCE [LARGE SCALE GENOMIC DNA]</scope>
    <source>
        <strain evidence="10">GGR1</strain>
        <strain evidence="12">SR1</strain>
    </source>
</reference>
<evidence type="ECO:0000256" key="1">
    <source>
        <dbReference type="ARBA" id="ARBA00004202"/>
    </source>
</evidence>
<accession>A0A2K9EN14</accession>
<keyword evidence="8" id="KW-0472">Membrane</keyword>
<dbReference type="Pfam" id="PF00005">
    <property type="entry name" value="ABC_tran"/>
    <property type="match status" value="1"/>
</dbReference>
<keyword evidence="5" id="KW-0547">Nucleotide-binding</keyword>